<dbReference type="AlphaFoldDB" id="A0A2W7MQ79"/>
<reference evidence="1 2" key="1">
    <citation type="submission" date="2018-06" db="EMBL/GenBank/DDBJ databases">
        <title>Genomic Encyclopedia of Archaeal and Bacterial Type Strains, Phase II (KMG-II): from individual species to whole genera.</title>
        <authorList>
            <person name="Goeker M."/>
        </authorList>
    </citation>
    <scope>NUCLEOTIDE SEQUENCE [LARGE SCALE GENOMIC DNA]</scope>
    <source>
        <strain evidence="1 2">DSM 6779</strain>
    </source>
</reference>
<organism evidence="1 2">
    <name type="scientific">Breznakibacter xylanolyticus</name>
    <dbReference type="NCBI Taxonomy" id="990"/>
    <lineage>
        <taxon>Bacteria</taxon>
        <taxon>Pseudomonadati</taxon>
        <taxon>Bacteroidota</taxon>
        <taxon>Bacteroidia</taxon>
        <taxon>Marinilabiliales</taxon>
        <taxon>Marinilabiliaceae</taxon>
        <taxon>Breznakibacter</taxon>
    </lineage>
</organism>
<protein>
    <submittedName>
        <fullName evidence="1">Uncharacterized protein</fullName>
    </submittedName>
</protein>
<dbReference type="RefSeq" id="WP_111447154.1">
    <property type="nucleotide sequence ID" value="NZ_QKZK01000053.1"/>
</dbReference>
<comment type="caution">
    <text evidence="1">The sequence shown here is derived from an EMBL/GenBank/DDBJ whole genome shotgun (WGS) entry which is preliminary data.</text>
</comment>
<accession>A0A2W7MQ79</accession>
<evidence type="ECO:0000313" key="2">
    <source>
        <dbReference type="Proteomes" id="UP000249239"/>
    </source>
</evidence>
<dbReference type="Proteomes" id="UP000249239">
    <property type="component" value="Unassembled WGS sequence"/>
</dbReference>
<name>A0A2W7MQ79_9BACT</name>
<keyword evidence="2" id="KW-1185">Reference proteome</keyword>
<dbReference type="EMBL" id="QKZK01000053">
    <property type="protein sequence ID" value="PZX10365.1"/>
    <property type="molecule type" value="Genomic_DNA"/>
</dbReference>
<sequence>MTAPSPQDVQWALGINFLNFKNLEDRIKRYANQSNAQQEYLNKYNQQLYQFDQAISIIEFQNQIVAPFYPSIINVMKIGRDDPELYAVDMQYIIHPRKPKGNRTIIRIN</sequence>
<evidence type="ECO:0000313" key="1">
    <source>
        <dbReference type="EMBL" id="PZX10365.1"/>
    </source>
</evidence>
<gene>
    <name evidence="1" type="ORF">LX69_03380</name>
</gene>
<proteinExistence type="predicted"/>